<name>A0A502GU99_9BACT</name>
<keyword evidence="1" id="KW-0812">Transmembrane</keyword>
<feature type="domain" description="EamA" evidence="2">
    <location>
        <begin position="144"/>
        <end position="274"/>
    </location>
</feature>
<dbReference type="OrthoDB" id="9815120at2"/>
<feature type="transmembrane region" description="Helical" evidence="1">
    <location>
        <begin position="69"/>
        <end position="87"/>
    </location>
</feature>
<feature type="transmembrane region" description="Helical" evidence="1">
    <location>
        <begin position="143"/>
        <end position="163"/>
    </location>
</feature>
<dbReference type="Gene3D" id="1.10.3730.20">
    <property type="match status" value="1"/>
</dbReference>
<dbReference type="Pfam" id="PF00892">
    <property type="entry name" value="EamA"/>
    <property type="match status" value="1"/>
</dbReference>
<feature type="transmembrane region" description="Helical" evidence="1">
    <location>
        <begin position="260"/>
        <end position="279"/>
    </location>
</feature>
<feature type="transmembrane region" description="Helical" evidence="1">
    <location>
        <begin position="203"/>
        <end position="222"/>
    </location>
</feature>
<dbReference type="GO" id="GO:0016020">
    <property type="term" value="C:membrane"/>
    <property type="evidence" value="ECO:0007669"/>
    <property type="project" value="InterPro"/>
</dbReference>
<dbReference type="RefSeq" id="WP_140467467.1">
    <property type="nucleotide sequence ID" value="NZ_RCYZ01000005.1"/>
</dbReference>
<evidence type="ECO:0000313" key="4">
    <source>
        <dbReference type="Proteomes" id="UP000317646"/>
    </source>
</evidence>
<organism evidence="3 4">
    <name type="scientific">Hymenobacter nivis</name>
    <dbReference type="NCBI Taxonomy" id="1850093"/>
    <lineage>
        <taxon>Bacteria</taxon>
        <taxon>Pseudomonadati</taxon>
        <taxon>Bacteroidota</taxon>
        <taxon>Cytophagia</taxon>
        <taxon>Cytophagales</taxon>
        <taxon>Hymenobacteraceae</taxon>
        <taxon>Hymenobacter</taxon>
    </lineage>
</organism>
<dbReference type="SUPFAM" id="SSF103481">
    <property type="entry name" value="Multidrug resistance efflux transporter EmrE"/>
    <property type="match status" value="1"/>
</dbReference>
<accession>A0A502GU99</accession>
<keyword evidence="1" id="KW-0472">Membrane</keyword>
<evidence type="ECO:0000256" key="1">
    <source>
        <dbReference type="SAM" id="Phobius"/>
    </source>
</evidence>
<gene>
    <name evidence="3" type="ORF">EAH73_13685</name>
</gene>
<sequence>MRRSFRFSVPAVPAVLLSIVSVQGGAAIAKGLFPVLGAAGTTSLRIGLSALVLLAVVRPRLGRLGAPQWRAVVPYGLALGAMNFLFYCALARVPLGLAVTLEFVGPLALALAGSRRWLDGVWVLLAATGIALIAPWHGAGVDLLGLGFALAAGGCWALYIVLGQRTAAVLPGPEAVAVGMLFATLPVLPFGVASGSWQGLTPHLLLLGGGLALFSSVLPFSLEIQALRSLPTRTFSILMSLEPVAAALSGWLLLGERLALGQWLAVGCIVVASAGATLTTSQPLPAHTSE</sequence>
<feature type="transmembrane region" description="Helical" evidence="1">
    <location>
        <begin position="234"/>
        <end position="254"/>
    </location>
</feature>
<dbReference type="EMBL" id="RCYZ01000005">
    <property type="protein sequence ID" value="TPG65511.1"/>
    <property type="molecule type" value="Genomic_DNA"/>
</dbReference>
<dbReference type="InterPro" id="IPR000620">
    <property type="entry name" value="EamA_dom"/>
</dbReference>
<dbReference type="Proteomes" id="UP000317646">
    <property type="component" value="Unassembled WGS sequence"/>
</dbReference>
<evidence type="ECO:0000259" key="2">
    <source>
        <dbReference type="Pfam" id="PF00892"/>
    </source>
</evidence>
<protein>
    <submittedName>
        <fullName evidence="3">DMT family transporter</fullName>
    </submittedName>
</protein>
<dbReference type="InterPro" id="IPR037185">
    <property type="entry name" value="EmrE-like"/>
</dbReference>
<proteinExistence type="predicted"/>
<comment type="caution">
    <text evidence="3">The sequence shown here is derived from an EMBL/GenBank/DDBJ whole genome shotgun (WGS) entry which is preliminary data.</text>
</comment>
<reference evidence="3 4" key="1">
    <citation type="journal article" date="2019" name="Environ. Microbiol.">
        <title>Species interactions and distinct microbial communities in high Arctic permafrost affected cryosols are associated with the CH4 and CO2 gas fluxes.</title>
        <authorList>
            <person name="Altshuler I."/>
            <person name="Hamel J."/>
            <person name="Turney S."/>
            <person name="Magnuson E."/>
            <person name="Levesque R."/>
            <person name="Greer C."/>
            <person name="Whyte L.G."/>
        </authorList>
    </citation>
    <scope>NUCLEOTIDE SEQUENCE [LARGE SCALE GENOMIC DNA]</scope>
    <source>
        <strain evidence="3 4">S9.2P</strain>
    </source>
</reference>
<dbReference type="AlphaFoldDB" id="A0A502GU99"/>
<feature type="transmembrane region" description="Helical" evidence="1">
    <location>
        <begin position="120"/>
        <end position="137"/>
    </location>
</feature>
<feature type="transmembrane region" description="Helical" evidence="1">
    <location>
        <begin position="175"/>
        <end position="197"/>
    </location>
</feature>
<feature type="transmembrane region" description="Helical" evidence="1">
    <location>
        <begin position="93"/>
        <end position="113"/>
    </location>
</feature>
<keyword evidence="1" id="KW-1133">Transmembrane helix</keyword>
<evidence type="ECO:0000313" key="3">
    <source>
        <dbReference type="EMBL" id="TPG65511.1"/>
    </source>
</evidence>
<feature type="transmembrane region" description="Helical" evidence="1">
    <location>
        <begin position="36"/>
        <end position="57"/>
    </location>
</feature>
<keyword evidence="4" id="KW-1185">Reference proteome</keyword>